<dbReference type="AlphaFoldDB" id="A0AAD8QUS0"/>
<sequence>MATGDAPLNDPFTMPLPTTATADDIEAHRVALEPQRKKELIERKKSSVEQESARPLSLHHQRRTRQRIERAREQGIPVARLNSDHPGAARVRNNGAPELSRAAADRAAHGPPPPPPPPPPQGWANPPAEVNANGLPLHSSPADNVVAMQVALANLDDTGKGTLLWLAKALVAKVLEKQYAAQDSHGRLYSWLSVSRTASSAAANRVVANVNNCTPSAPRALTRPTTQSSSALLTRWSPPTGTSSRASAFTRVGPACFGPMIRGEPYPLGFKGPRDIEKYGTTNDLMVWIDSYTMAVGILGYSDLLAARYLPIMLDGANHQWFNTLPPNIIDSWEDARVAFIQHFSSAYTRTTTIEYLDPCIQGPRESTHRWVQHWQDMWTTSREISTDTAIYCFRRTYRYEPLVSKLKRISRDTISMAELFNTAQRYADEDPTVDSDNEFGQRRNRRPARSDGRREDYVFGSRPSNGKRRNDSGTHSKFVANANYKQCDPKYSRRDNRGPREDRPPG</sequence>
<feature type="region of interest" description="Disordered" evidence="1">
    <location>
        <begin position="1"/>
        <end position="20"/>
    </location>
</feature>
<accession>A0AAD8QUS0</accession>
<feature type="compositionally biased region" description="Basic and acidic residues" evidence="1">
    <location>
        <begin position="449"/>
        <end position="458"/>
    </location>
</feature>
<feature type="compositionally biased region" description="Basic and acidic residues" evidence="1">
    <location>
        <begin position="488"/>
        <end position="507"/>
    </location>
</feature>
<dbReference type="Pfam" id="PF03732">
    <property type="entry name" value="Retrotrans_gag"/>
    <property type="match status" value="1"/>
</dbReference>
<reference evidence="3" key="1">
    <citation type="submission" date="2023-07" db="EMBL/GenBank/DDBJ databases">
        <title>A chromosome-level genome assembly of Lolium multiflorum.</title>
        <authorList>
            <person name="Chen Y."/>
            <person name="Copetti D."/>
            <person name="Kolliker R."/>
            <person name="Studer B."/>
        </authorList>
    </citation>
    <scope>NUCLEOTIDE SEQUENCE</scope>
    <source>
        <strain evidence="3">02402/16</strain>
        <tissue evidence="3">Leaf</tissue>
    </source>
</reference>
<keyword evidence="4" id="KW-1185">Reference proteome</keyword>
<evidence type="ECO:0000256" key="1">
    <source>
        <dbReference type="SAM" id="MobiDB-lite"/>
    </source>
</evidence>
<dbReference type="InterPro" id="IPR005162">
    <property type="entry name" value="Retrotrans_gag_dom"/>
</dbReference>
<feature type="region of interest" description="Disordered" evidence="1">
    <location>
        <begin position="31"/>
        <end position="137"/>
    </location>
</feature>
<name>A0AAD8QUS0_LOLMU</name>
<evidence type="ECO:0000259" key="2">
    <source>
        <dbReference type="Pfam" id="PF03732"/>
    </source>
</evidence>
<dbReference type="Proteomes" id="UP001231189">
    <property type="component" value="Unassembled WGS sequence"/>
</dbReference>
<evidence type="ECO:0000313" key="3">
    <source>
        <dbReference type="EMBL" id="KAK1608606.1"/>
    </source>
</evidence>
<feature type="compositionally biased region" description="Polar residues" evidence="1">
    <location>
        <begin position="223"/>
        <end position="246"/>
    </location>
</feature>
<feature type="compositionally biased region" description="Pro residues" evidence="1">
    <location>
        <begin position="110"/>
        <end position="121"/>
    </location>
</feature>
<dbReference type="PANTHER" id="PTHR33223:SF10">
    <property type="entry name" value="AMINOTRANSFERASE-LIKE PLANT MOBILE DOMAIN-CONTAINING PROTEIN"/>
    <property type="match status" value="1"/>
</dbReference>
<feature type="compositionally biased region" description="Basic and acidic residues" evidence="1">
    <location>
        <begin position="31"/>
        <end position="52"/>
    </location>
</feature>
<gene>
    <name evidence="3" type="ORF">QYE76_032279</name>
</gene>
<comment type="caution">
    <text evidence="3">The sequence shown here is derived from an EMBL/GenBank/DDBJ whole genome shotgun (WGS) entry which is preliminary data.</text>
</comment>
<protein>
    <recommendedName>
        <fullName evidence="2">Retrotransposon gag domain-containing protein</fullName>
    </recommendedName>
</protein>
<proteinExistence type="predicted"/>
<organism evidence="3 4">
    <name type="scientific">Lolium multiflorum</name>
    <name type="common">Italian ryegrass</name>
    <name type="synonym">Lolium perenne subsp. multiflorum</name>
    <dbReference type="NCBI Taxonomy" id="4521"/>
    <lineage>
        <taxon>Eukaryota</taxon>
        <taxon>Viridiplantae</taxon>
        <taxon>Streptophyta</taxon>
        <taxon>Embryophyta</taxon>
        <taxon>Tracheophyta</taxon>
        <taxon>Spermatophyta</taxon>
        <taxon>Magnoliopsida</taxon>
        <taxon>Liliopsida</taxon>
        <taxon>Poales</taxon>
        <taxon>Poaceae</taxon>
        <taxon>BOP clade</taxon>
        <taxon>Pooideae</taxon>
        <taxon>Poodae</taxon>
        <taxon>Poeae</taxon>
        <taxon>Poeae Chloroplast Group 2 (Poeae type)</taxon>
        <taxon>Loliodinae</taxon>
        <taxon>Loliinae</taxon>
        <taxon>Lolium</taxon>
    </lineage>
</organism>
<feature type="region of interest" description="Disordered" evidence="1">
    <location>
        <begin position="215"/>
        <end position="246"/>
    </location>
</feature>
<dbReference type="PANTHER" id="PTHR33223">
    <property type="entry name" value="CCHC-TYPE DOMAIN-CONTAINING PROTEIN"/>
    <property type="match status" value="1"/>
</dbReference>
<feature type="domain" description="Retrotransposon gag" evidence="2">
    <location>
        <begin position="310"/>
        <end position="392"/>
    </location>
</feature>
<dbReference type="EMBL" id="JAUUTY010000007">
    <property type="protein sequence ID" value="KAK1608606.1"/>
    <property type="molecule type" value="Genomic_DNA"/>
</dbReference>
<evidence type="ECO:0000313" key="4">
    <source>
        <dbReference type="Proteomes" id="UP001231189"/>
    </source>
</evidence>
<feature type="region of interest" description="Disordered" evidence="1">
    <location>
        <begin position="428"/>
        <end position="507"/>
    </location>
</feature>